<dbReference type="AlphaFoldDB" id="A0A7T1ALB9"/>
<sequence>MGEYIEQFPSLEGCRLRRGGRFSFVIQSFHPHPHLLPSREKELLVVIARPGFLRSWQSHIHFLLFSHWIKGEVLGFDWFTKTQIPLTSFAKRGNSFLNRYFHCHLVPTFGMRVYPNLPDIHLVKKIPHFQLLVILTFF</sequence>
<organism evidence="1 2">
    <name type="scientific">Atribacter laminatus</name>
    <dbReference type="NCBI Taxonomy" id="2847778"/>
    <lineage>
        <taxon>Bacteria</taxon>
        <taxon>Pseudomonadati</taxon>
        <taxon>Atribacterota</taxon>
        <taxon>Atribacteria</taxon>
        <taxon>Atribacterales</taxon>
        <taxon>Atribacteraceae</taxon>
        <taxon>Atribacter</taxon>
    </lineage>
</organism>
<gene>
    <name evidence="1" type="ORF">RT761_01244</name>
</gene>
<proteinExistence type="predicted"/>
<name>A0A7T1ALB9_ATRLM</name>
<reference evidence="1 2" key="1">
    <citation type="journal article" date="2021" name="Nat. Commun.">
        <title>Isolation of a member of the candidate phylum Atribacteria reveals a unique cell membrane structure.</title>
        <authorList>
            <person name="Taiki K."/>
            <person name="Nobu M.K."/>
            <person name="Kusada H."/>
            <person name="Meng X.-Y."/>
            <person name="Hosoki N."/>
            <person name="Uematsu K."/>
            <person name="Yoshioka H."/>
            <person name="Kamagata Y."/>
            <person name="Tamaki H."/>
        </authorList>
    </citation>
    <scope>NUCLEOTIDE SEQUENCE [LARGE SCALE GENOMIC DNA]</scope>
    <source>
        <strain evidence="1 2">RT761</strain>
    </source>
</reference>
<evidence type="ECO:0000313" key="2">
    <source>
        <dbReference type="Proteomes" id="UP000594463"/>
    </source>
</evidence>
<dbReference type="EMBL" id="CP065383">
    <property type="protein sequence ID" value="QPM68030.1"/>
    <property type="molecule type" value="Genomic_DNA"/>
</dbReference>
<protein>
    <submittedName>
        <fullName evidence="1">Uncharacterized protein</fullName>
    </submittedName>
</protein>
<dbReference type="KEGG" id="alam:RT761_01244"/>
<evidence type="ECO:0000313" key="1">
    <source>
        <dbReference type="EMBL" id="QPM68030.1"/>
    </source>
</evidence>
<keyword evidence="2" id="KW-1185">Reference proteome</keyword>
<accession>A0A7T1ALB9</accession>
<dbReference type="Proteomes" id="UP000594463">
    <property type="component" value="Chromosome"/>
</dbReference>